<comment type="caution">
    <text evidence="2">The sequence shown here is derived from an EMBL/GenBank/DDBJ whole genome shotgun (WGS) entry which is preliminary data.</text>
</comment>
<dbReference type="AlphaFoldDB" id="A0A5B7FC73"/>
<evidence type="ECO:0000313" key="3">
    <source>
        <dbReference type="Proteomes" id="UP000324222"/>
    </source>
</evidence>
<reference evidence="2 3" key="1">
    <citation type="submission" date="2019-05" db="EMBL/GenBank/DDBJ databases">
        <title>Another draft genome of Portunus trituberculatus and its Hox gene families provides insights of decapod evolution.</title>
        <authorList>
            <person name="Jeong J.-H."/>
            <person name="Song I."/>
            <person name="Kim S."/>
            <person name="Choi T."/>
            <person name="Kim D."/>
            <person name="Ryu S."/>
            <person name="Kim W."/>
        </authorList>
    </citation>
    <scope>NUCLEOTIDE SEQUENCE [LARGE SCALE GENOMIC DNA]</scope>
    <source>
        <tissue evidence="2">Muscle</tissue>
    </source>
</reference>
<protein>
    <submittedName>
        <fullName evidence="2">Uncharacterized protein</fullName>
    </submittedName>
</protein>
<feature type="region of interest" description="Disordered" evidence="1">
    <location>
        <begin position="127"/>
        <end position="154"/>
    </location>
</feature>
<keyword evidence="3" id="KW-1185">Reference proteome</keyword>
<dbReference type="EMBL" id="VSRR010006420">
    <property type="protein sequence ID" value="MPC44751.1"/>
    <property type="molecule type" value="Genomic_DNA"/>
</dbReference>
<organism evidence="2 3">
    <name type="scientific">Portunus trituberculatus</name>
    <name type="common">Swimming crab</name>
    <name type="synonym">Neptunus trituberculatus</name>
    <dbReference type="NCBI Taxonomy" id="210409"/>
    <lineage>
        <taxon>Eukaryota</taxon>
        <taxon>Metazoa</taxon>
        <taxon>Ecdysozoa</taxon>
        <taxon>Arthropoda</taxon>
        <taxon>Crustacea</taxon>
        <taxon>Multicrustacea</taxon>
        <taxon>Malacostraca</taxon>
        <taxon>Eumalacostraca</taxon>
        <taxon>Eucarida</taxon>
        <taxon>Decapoda</taxon>
        <taxon>Pleocyemata</taxon>
        <taxon>Brachyura</taxon>
        <taxon>Eubrachyura</taxon>
        <taxon>Portunoidea</taxon>
        <taxon>Portunidae</taxon>
        <taxon>Portuninae</taxon>
        <taxon>Portunus</taxon>
    </lineage>
</organism>
<gene>
    <name evidence="2" type="ORF">E2C01_038431</name>
</gene>
<evidence type="ECO:0000256" key="1">
    <source>
        <dbReference type="SAM" id="MobiDB-lite"/>
    </source>
</evidence>
<dbReference type="Proteomes" id="UP000324222">
    <property type="component" value="Unassembled WGS sequence"/>
</dbReference>
<proteinExistence type="predicted"/>
<name>A0A5B7FC73_PORTR</name>
<accession>A0A5B7FC73</accession>
<sequence>MTKTWVLFRLRGEGTSCLIIAFLSCRKAAFGIKNTDFSQKVEDACMCHSSHLALHLIQGPGGQLFQVRAWEVTQVSSSLNGTPCGCDRKESDDVTLRGGRKSEPSLHTSSACRCFLYEYLEDHSSRIVPNHPPSQDIRSRLGDGATDSTQSVSS</sequence>
<evidence type="ECO:0000313" key="2">
    <source>
        <dbReference type="EMBL" id="MPC44751.1"/>
    </source>
</evidence>
<dbReference type="PROSITE" id="PS51257">
    <property type="entry name" value="PROKAR_LIPOPROTEIN"/>
    <property type="match status" value="1"/>
</dbReference>